<organism evidence="1 2">
    <name type="scientific">Vaccinium darrowii</name>
    <dbReference type="NCBI Taxonomy" id="229202"/>
    <lineage>
        <taxon>Eukaryota</taxon>
        <taxon>Viridiplantae</taxon>
        <taxon>Streptophyta</taxon>
        <taxon>Embryophyta</taxon>
        <taxon>Tracheophyta</taxon>
        <taxon>Spermatophyta</taxon>
        <taxon>Magnoliopsida</taxon>
        <taxon>eudicotyledons</taxon>
        <taxon>Gunneridae</taxon>
        <taxon>Pentapetalae</taxon>
        <taxon>asterids</taxon>
        <taxon>Ericales</taxon>
        <taxon>Ericaceae</taxon>
        <taxon>Vaccinioideae</taxon>
        <taxon>Vaccinieae</taxon>
        <taxon>Vaccinium</taxon>
    </lineage>
</organism>
<accession>A0ACB7XSE3</accession>
<gene>
    <name evidence="1" type="ORF">Vadar_022234</name>
</gene>
<name>A0ACB7XSE3_9ERIC</name>
<dbReference type="Proteomes" id="UP000828048">
    <property type="component" value="Chromosome 1"/>
</dbReference>
<reference evidence="1 2" key="1">
    <citation type="journal article" date="2021" name="Hortic Res">
        <title>High-quality reference genome and annotation aids understanding of berry development for evergreen blueberry (Vaccinium darrowii).</title>
        <authorList>
            <person name="Yu J."/>
            <person name="Hulse-Kemp A.M."/>
            <person name="Babiker E."/>
            <person name="Staton M."/>
        </authorList>
    </citation>
    <scope>NUCLEOTIDE SEQUENCE [LARGE SCALE GENOMIC DNA]</scope>
    <source>
        <strain evidence="2">cv. NJ 8807/NJ 8810</strain>
        <tissue evidence="1">Young leaf</tissue>
    </source>
</reference>
<keyword evidence="2" id="KW-1185">Reference proteome</keyword>
<evidence type="ECO:0000313" key="1">
    <source>
        <dbReference type="EMBL" id="KAH7843909.1"/>
    </source>
</evidence>
<sequence length="808" mass="93093">MLKQTPFWLLIQAIRNGTLDPEKCPVRTDEIVAKLIAAYNPSNNNFRLGRKDVNLTATEVKLIFGLTGGTRPFEVKMKKRNEVLFAKRNNITKGRLTSKAIGEMLQSFVQQDEAVKIEDTVRLVCMYLIVKLFFPTSGISISWKHVHVLENINQIKTYDWASEIRNELMNSIKKNQHSPKEVKGCILLLPYWLCEHINLNEDDEPEHAIPRLLKWNIPSLESSLKNTADLKKATHMNVETAELHETDKEAEIYKIDLPDVEQVSEETEEQEKGEEEEEDHPGLDDISQYDGTEGGQGEESEEEENEEEEEEEEEEEDDKEKEEEEEEEVEDEDEEEQGNGEEEEEQEEEEQQDEEEQEERKQEQQGEEQELPKTPQDLQPLEESEHGIFTPSAFFSDPIGNDTFLSVSPSCNTDTDSGSTLAPNTYPQSSENLPSPLPGYIGTVKHQQDGGFENPETVSAAAVDTSTKPVIEKLLKDRDVMIARTKELMNELIVEKEKTEDAQRNLIENKKIAQTRENEMQIEKQKLEDENIKLNEMNKVLLQDKQAAKARENELQSQNKQLQDEKMQLIEKNKELLDNIEAGKARETELLSRNVCLTEESNELIKLKEATETRQHQLEQLQQQVKAEWEQKIEKLQQEKQDWEKKNSELQDKVSELKKQPLLQTKSHEGTPKLDSFSDESQEKHIEEQVHAITQKAHTKPPSTQDTLEFVHVVTQAFKQKPTPPSKIARMKDKTTTGARKPNIDPIYTYPLAEKKDVGKAKMEVEATEQEEPKKLKVFTKDDMHTMSLVTPNTRKKLRQLWKHSTAE</sequence>
<protein>
    <submittedName>
        <fullName evidence="1">Uncharacterized protein</fullName>
    </submittedName>
</protein>
<evidence type="ECO:0000313" key="2">
    <source>
        <dbReference type="Proteomes" id="UP000828048"/>
    </source>
</evidence>
<comment type="caution">
    <text evidence="1">The sequence shown here is derived from an EMBL/GenBank/DDBJ whole genome shotgun (WGS) entry which is preliminary data.</text>
</comment>
<dbReference type="EMBL" id="CM037151">
    <property type="protein sequence ID" value="KAH7843909.1"/>
    <property type="molecule type" value="Genomic_DNA"/>
</dbReference>
<proteinExistence type="predicted"/>